<dbReference type="Proteomes" id="UP001154240">
    <property type="component" value="Unassembled WGS sequence"/>
</dbReference>
<reference evidence="1" key="1">
    <citation type="journal article" date="2022" name="bioRxiv">
        <title>Thiovibrio frasassiensisgen. nov., sp. nov., an autotrophic, elemental sulfur disproportionating bacterium isolated from sulfidic karst sediment, and proposal of Thiovibrionaceae fam. nov.</title>
        <authorList>
            <person name="Aronson H."/>
            <person name="Thomas C."/>
            <person name="Bhattacharyya M."/>
            <person name="Eckstein S."/>
            <person name="Jensen S."/>
            <person name="Barco R."/>
            <person name="Macalady J."/>
            <person name="Amend J."/>
        </authorList>
    </citation>
    <scope>NUCLEOTIDE SEQUENCE</scope>
    <source>
        <strain evidence="1">RS19-109</strain>
    </source>
</reference>
<reference evidence="1" key="2">
    <citation type="submission" date="2022-10" db="EMBL/GenBank/DDBJ databases">
        <authorList>
            <person name="Aronson H.S."/>
        </authorList>
    </citation>
    <scope>NUCLEOTIDE SEQUENCE</scope>
    <source>
        <strain evidence="1">RS19-109</strain>
    </source>
</reference>
<proteinExistence type="predicted"/>
<gene>
    <name evidence="1" type="ORF">OLX77_00995</name>
</gene>
<evidence type="ECO:0000313" key="1">
    <source>
        <dbReference type="EMBL" id="MDG4474734.1"/>
    </source>
</evidence>
<accession>A0A9X4MBV3</accession>
<protein>
    <submittedName>
        <fullName evidence="1">YkgJ family cysteine cluster protein</fullName>
    </submittedName>
</protein>
<sequence>MTLEALWTQLAEIEAKSGMHCGRPGKCNADCCHPSIMGGVPGVTPPEAELINGFLAQQKGFRFYEAGEDGCKFLGKDGLCRIYPVRPIDCRVHFCKENSLESQPNPEIVTLVAEYHARHEAAFMETELIDACRFLGEP</sequence>
<dbReference type="Pfam" id="PF03692">
    <property type="entry name" value="CxxCxxCC"/>
    <property type="match status" value="1"/>
</dbReference>
<name>A0A9X4MBV3_9BACT</name>
<keyword evidence="2" id="KW-1185">Reference proteome</keyword>
<evidence type="ECO:0000313" key="2">
    <source>
        <dbReference type="Proteomes" id="UP001154240"/>
    </source>
</evidence>
<organism evidence="1 2">
    <name type="scientific">Thiovibrio frasassiensis</name>
    <dbReference type="NCBI Taxonomy" id="2984131"/>
    <lineage>
        <taxon>Bacteria</taxon>
        <taxon>Pseudomonadati</taxon>
        <taxon>Thermodesulfobacteriota</taxon>
        <taxon>Desulfobulbia</taxon>
        <taxon>Desulfobulbales</taxon>
        <taxon>Thiovibrionaceae</taxon>
        <taxon>Thiovibrio</taxon>
    </lineage>
</organism>
<dbReference type="RefSeq" id="WP_307631714.1">
    <property type="nucleotide sequence ID" value="NZ_JAPHEH010000001.1"/>
</dbReference>
<dbReference type="EMBL" id="JAPHEH010000001">
    <property type="protein sequence ID" value="MDG4474734.1"/>
    <property type="molecule type" value="Genomic_DNA"/>
</dbReference>
<comment type="caution">
    <text evidence="1">The sequence shown here is derived from an EMBL/GenBank/DDBJ whole genome shotgun (WGS) entry which is preliminary data.</text>
</comment>
<dbReference type="InterPro" id="IPR005358">
    <property type="entry name" value="Puta_zinc/iron-chelating_dom"/>
</dbReference>
<dbReference type="AlphaFoldDB" id="A0A9X4MBV3"/>